<sequence>MGQADWKISITSFNCGKALPYDKVSKLTPIIEKLIPDDQCNDICVLGFQELTEIWMGSFPDYMELIFDNIGKCAQTILGNVFGIEYQVAASNHLGTLGLVILTKKSIDIGQKFLTSCKRGQLGSSLKGGAAISIDLKDDTRDDTFIFICNHLAANKGKFNERIDDYNHIMSHCDSTFRMRTLQSSHLFFFGDLNFRSNKPIYDFSESAIIEKVLTSHDELNILKQENMLFQGFEEAKINFPPTYKYSIKNTKSNEYSTKRIPSWCDRIFYRHYKTPTRTKYFAIPRTEELRFTDHQPVNLTIEVQLGVQDIAPIQIRKQYGSSIDLSKISDPIIGYGDWFIQRHPIIGSIMIVITLVLLYALLF</sequence>
<feature type="transmembrane region" description="Helical" evidence="1">
    <location>
        <begin position="346"/>
        <end position="363"/>
    </location>
</feature>
<dbReference type="GeneID" id="14496742"/>
<gene>
    <name evidence="3" type="primary">TBLA0F00890</name>
    <name evidence="3" type="ORF">TBLA_0F00890</name>
</gene>
<evidence type="ECO:0000259" key="2">
    <source>
        <dbReference type="SMART" id="SM00128"/>
    </source>
</evidence>
<dbReference type="Pfam" id="PF22669">
    <property type="entry name" value="Exo_endo_phos2"/>
    <property type="match status" value="1"/>
</dbReference>
<reference evidence="3 4" key="1">
    <citation type="journal article" date="2011" name="Proc. Natl. Acad. Sci. U.S.A.">
        <title>Evolutionary erosion of yeast sex chromosomes by mating-type switching accidents.</title>
        <authorList>
            <person name="Gordon J.L."/>
            <person name="Armisen D."/>
            <person name="Proux-Wera E."/>
            <person name="Oheigeartaigh S.S."/>
            <person name="Byrne K.P."/>
            <person name="Wolfe K.H."/>
        </authorList>
    </citation>
    <scope>NUCLEOTIDE SEQUENCE [LARGE SCALE GENOMIC DNA]</scope>
    <source>
        <strain evidence="4">ATCC 34711 / CBS 6284 / DSM 70876 / NBRC 10599 / NRRL Y-10934 / UCD 77-7</strain>
    </source>
</reference>
<keyword evidence="1" id="KW-0812">Transmembrane</keyword>
<dbReference type="InterPro" id="IPR036691">
    <property type="entry name" value="Endo/exonu/phosph_ase_sf"/>
</dbReference>
<proteinExistence type="predicted"/>
<dbReference type="SUPFAM" id="SSF56219">
    <property type="entry name" value="DNase I-like"/>
    <property type="match status" value="1"/>
</dbReference>
<evidence type="ECO:0000256" key="1">
    <source>
        <dbReference type="SAM" id="Phobius"/>
    </source>
</evidence>
<dbReference type="EMBL" id="HE806321">
    <property type="protein sequence ID" value="CCH61633.1"/>
    <property type="molecule type" value="Genomic_DNA"/>
</dbReference>
<keyword evidence="1" id="KW-1133">Transmembrane helix</keyword>
<dbReference type="Proteomes" id="UP000002866">
    <property type="component" value="Chromosome 6"/>
</dbReference>
<dbReference type="AlphaFoldDB" id="I2H5I1"/>
<dbReference type="PANTHER" id="PTHR11200">
    <property type="entry name" value="INOSITOL 5-PHOSPHATASE"/>
    <property type="match status" value="1"/>
</dbReference>
<accession>I2H5I1</accession>
<dbReference type="Gene3D" id="3.60.10.10">
    <property type="entry name" value="Endonuclease/exonuclease/phosphatase"/>
    <property type="match status" value="1"/>
</dbReference>
<dbReference type="FunCoup" id="I2H5I1">
    <property type="interactions" value="105"/>
</dbReference>
<dbReference type="InParanoid" id="I2H5I1"/>
<dbReference type="eggNOG" id="KOG0565">
    <property type="taxonomic scope" value="Eukaryota"/>
</dbReference>
<dbReference type="STRING" id="1071380.I2H5I1"/>
<name>I2H5I1_HENB6</name>
<dbReference type="GO" id="GO:0046856">
    <property type="term" value="P:phosphatidylinositol dephosphorylation"/>
    <property type="evidence" value="ECO:0007669"/>
    <property type="project" value="EnsemblFungi"/>
</dbReference>
<dbReference type="OMA" id="ITIWARC"/>
<dbReference type="RefSeq" id="XP_004181152.1">
    <property type="nucleotide sequence ID" value="XM_004181104.1"/>
</dbReference>
<organism evidence="3 4">
    <name type="scientific">Henningerozyma blattae (strain ATCC 34711 / CBS 6284 / DSM 70876 / NBRC 10599 / NRRL Y-10934 / UCD 77-7)</name>
    <name type="common">Yeast</name>
    <name type="synonym">Tetrapisispora blattae</name>
    <dbReference type="NCBI Taxonomy" id="1071380"/>
    <lineage>
        <taxon>Eukaryota</taxon>
        <taxon>Fungi</taxon>
        <taxon>Dikarya</taxon>
        <taxon>Ascomycota</taxon>
        <taxon>Saccharomycotina</taxon>
        <taxon>Saccharomycetes</taxon>
        <taxon>Saccharomycetales</taxon>
        <taxon>Saccharomycetaceae</taxon>
        <taxon>Henningerozyma</taxon>
    </lineage>
</organism>
<keyword evidence="1" id="KW-0472">Membrane</keyword>
<dbReference type="GO" id="GO:0004439">
    <property type="term" value="F:phosphatidylinositol-4,5-bisphosphate 5-phosphatase activity"/>
    <property type="evidence" value="ECO:0007669"/>
    <property type="project" value="EnsemblFungi"/>
</dbReference>
<dbReference type="KEGG" id="tbl:TBLA_0F00890"/>
<protein>
    <recommendedName>
        <fullName evidence="2">Inositol polyphosphate-related phosphatase domain-containing protein</fullName>
    </recommendedName>
</protein>
<keyword evidence="4" id="KW-1185">Reference proteome</keyword>
<dbReference type="SMART" id="SM00128">
    <property type="entry name" value="IPPc"/>
    <property type="match status" value="1"/>
</dbReference>
<dbReference type="HOGENOM" id="CLU_025224_2_0_1"/>
<dbReference type="GO" id="GO:0005783">
    <property type="term" value="C:endoplasmic reticulum"/>
    <property type="evidence" value="ECO:0007669"/>
    <property type="project" value="EnsemblFungi"/>
</dbReference>
<evidence type="ECO:0000313" key="3">
    <source>
        <dbReference type="EMBL" id="CCH61633.1"/>
    </source>
</evidence>
<dbReference type="PANTHER" id="PTHR11200:SF275">
    <property type="entry name" value="LD06095P"/>
    <property type="match status" value="1"/>
</dbReference>
<dbReference type="InterPro" id="IPR000300">
    <property type="entry name" value="IPPc"/>
</dbReference>
<dbReference type="InterPro" id="IPR046985">
    <property type="entry name" value="IP5"/>
</dbReference>
<evidence type="ECO:0000313" key="4">
    <source>
        <dbReference type="Proteomes" id="UP000002866"/>
    </source>
</evidence>
<feature type="domain" description="Inositol polyphosphate-related phosphatase" evidence="2">
    <location>
        <begin position="4"/>
        <end position="310"/>
    </location>
</feature>
<dbReference type="OrthoDB" id="62798at2759"/>